<feature type="compositionally biased region" description="Basic residues" evidence="1">
    <location>
        <begin position="235"/>
        <end position="245"/>
    </location>
</feature>
<dbReference type="EMBL" id="AAMD01000207">
    <property type="protein sequence ID" value="EAU62769.1"/>
    <property type="molecule type" value="Genomic_DNA"/>
</dbReference>
<evidence type="ECO:0000313" key="3">
    <source>
        <dbReference type="Proteomes" id="UP000032702"/>
    </source>
</evidence>
<evidence type="ECO:0000256" key="1">
    <source>
        <dbReference type="SAM" id="MobiDB-lite"/>
    </source>
</evidence>
<evidence type="ECO:0000313" key="2">
    <source>
        <dbReference type="EMBL" id="EAU62769.1"/>
    </source>
</evidence>
<reference evidence="2 3" key="1">
    <citation type="submission" date="2006-04" db="EMBL/GenBank/DDBJ databases">
        <authorList>
            <person name="Nierman W.C."/>
        </authorList>
    </citation>
    <scope>NUCLEOTIDE SEQUENCE [LARGE SCALE GENOMIC DNA]</scope>
    <source>
        <strain evidence="2 3">DW4/3-1</strain>
    </source>
</reference>
<feature type="compositionally biased region" description="Low complexity" evidence="1">
    <location>
        <begin position="26"/>
        <end position="36"/>
    </location>
</feature>
<accession>Q08QL1</accession>
<sequence>MDLGGGQPAQGHPLLPAAPGEARRQAGPGLLTAAGLGPCGREGLRGRQGHAPQPEPLGHEAQHLQRLAGPLAAHHQRAEELVDAQDIGALHPLAPQDTVHQHVLPPLGVPQELEALARRRDIHGHPGLAIAQTLQGRPHAGTEQHVLQRLRGVVAQQPGTARVRVTQRALQILQGDGLPGLGPLEGLQRGAVPREHAERIKPPMDRLVPAPIEDQHRACEHLPGLRMVAAPGHPHGGHPVKRARHGGIPSSSALQAEPEEPETVAPQHITSGDDEGQRHPGHALQQRLQRREVLGIPTAAVQQHLVRAGHEPPITAGERAHPHLGIPLEARGGAIRGMGIQVEHPHRAVEALVAQGGDRHGDVIEHAETAAVIRRGVVEASRHVDGGPLGGEGPPGGFQRPAADPPHRVQHGVHRHLGGIHGEDARERLGFLQRLQVGRVMHAGQLRIGHRPGAVNVLGLDDPPLHQVSGGEVHLARLQPLLGLETAERKPVGLVIEDGHARLVQTQPLLPIQQPGSHR</sequence>
<name>Q08QL1_STIAD</name>
<proteinExistence type="predicted"/>
<gene>
    <name evidence="2" type="ORF">STIAU_3976</name>
</gene>
<dbReference type="Proteomes" id="UP000032702">
    <property type="component" value="Unassembled WGS sequence"/>
</dbReference>
<dbReference type="AlphaFoldDB" id="Q08QL1"/>
<protein>
    <submittedName>
        <fullName evidence="2">Uncharacterized protein</fullName>
    </submittedName>
</protein>
<feature type="region of interest" description="Disordered" evidence="1">
    <location>
        <begin position="1"/>
        <end position="57"/>
    </location>
</feature>
<feature type="compositionally biased region" description="Gly residues" evidence="1">
    <location>
        <begin position="387"/>
        <end position="396"/>
    </location>
</feature>
<feature type="region of interest" description="Disordered" evidence="1">
    <location>
        <begin position="385"/>
        <end position="409"/>
    </location>
</feature>
<organism evidence="2 3">
    <name type="scientific">Stigmatella aurantiaca (strain DW4/3-1)</name>
    <dbReference type="NCBI Taxonomy" id="378806"/>
    <lineage>
        <taxon>Bacteria</taxon>
        <taxon>Pseudomonadati</taxon>
        <taxon>Myxococcota</taxon>
        <taxon>Myxococcia</taxon>
        <taxon>Myxococcales</taxon>
        <taxon>Cystobacterineae</taxon>
        <taxon>Archangiaceae</taxon>
        <taxon>Stigmatella</taxon>
    </lineage>
</organism>
<feature type="region of interest" description="Disordered" evidence="1">
    <location>
        <begin position="230"/>
        <end position="283"/>
    </location>
</feature>
<comment type="caution">
    <text evidence="2">The sequence shown here is derived from an EMBL/GenBank/DDBJ whole genome shotgun (WGS) entry which is preliminary data.</text>
</comment>